<dbReference type="EMBL" id="AGYR01000012">
    <property type="protein sequence ID" value="ENZ17988.1"/>
    <property type="molecule type" value="Genomic_DNA"/>
</dbReference>
<accession>A0A0E2HDW9</accession>
<proteinExistence type="predicted"/>
<comment type="caution">
    <text evidence="1">The sequence shown here is derived from an EMBL/GenBank/DDBJ whole genome shotgun (WGS) entry which is preliminary data.</text>
</comment>
<dbReference type="PATRIC" id="fig|999408.3.peg.1651"/>
<organism evidence="1 2">
    <name type="scientific">[Clostridium] clostridioforme 90A8</name>
    <dbReference type="NCBI Taxonomy" id="999408"/>
    <lineage>
        <taxon>Bacteria</taxon>
        <taxon>Bacillati</taxon>
        <taxon>Bacillota</taxon>
        <taxon>Clostridia</taxon>
        <taxon>Lachnospirales</taxon>
        <taxon>Lachnospiraceae</taxon>
        <taxon>Enterocloster</taxon>
    </lineage>
</organism>
<dbReference type="RefSeq" id="WP_002588748.1">
    <property type="nucleotide sequence ID" value="NZ_KB851009.1"/>
</dbReference>
<name>A0A0E2HDW9_9FIRM</name>
<dbReference type="GeneID" id="89538346"/>
<evidence type="ECO:0000313" key="2">
    <source>
        <dbReference type="Proteomes" id="UP000013085"/>
    </source>
</evidence>
<gene>
    <name evidence="1" type="ORF">HMPREF1090_01538</name>
</gene>
<sequence>MGNRIDLGNRIILRQNLLAFTGDADFSQGGAAIMTFLLGFEDMDQEAEKASWERMYVDRSEHDTGSLKCIKKDSFHWYRRVIETNGSMV</sequence>
<dbReference type="AlphaFoldDB" id="A0A0E2HDW9"/>
<dbReference type="HOGENOM" id="CLU_2449376_0_0_9"/>
<dbReference type="Proteomes" id="UP000013085">
    <property type="component" value="Unassembled WGS sequence"/>
</dbReference>
<evidence type="ECO:0000313" key="1">
    <source>
        <dbReference type="EMBL" id="ENZ17988.1"/>
    </source>
</evidence>
<protein>
    <submittedName>
        <fullName evidence="1">Uncharacterized protein</fullName>
    </submittedName>
</protein>
<reference evidence="1 2" key="1">
    <citation type="submission" date="2013-01" db="EMBL/GenBank/DDBJ databases">
        <title>The Genome Sequence of Clostridium clostridioforme 90A8.</title>
        <authorList>
            <consortium name="The Broad Institute Genome Sequencing Platform"/>
            <person name="Earl A."/>
            <person name="Ward D."/>
            <person name="Feldgarden M."/>
            <person name="Gevers D."/>
            <person name="Courvalin P."/>
            <person name="Lambert T."/>
            <person name="Walker B."/>
            <person name="Young S.K."/>
            <person name="Zeng Q."/>
            <person name="Gargeya S."/>
            <person name="Fitzgerald M."/>
            <person name="Haas B."/>
            <person name="Abouelleil A."/>
            <person name="Alvarado L."/>
            <person name="Arachchi H.M."/>
            <person name="Berlin A.M."/>
            <person name="Chapman S.B."/>
            <person name="Dewar J."/>
            <person name="Goldberg J."/>
            <person name="Griggs A."/>
            <person name="Gujja S."/>
            <person name="Hansen M."/>
            <person name="Howarth C."/>
            <person name="Imamovic A."/>
            <person name="Larimer J."/>
            <person name="McCowan C."/>
            <person name="Murphy C."/>
            <person name="Neiman D."/>
            <person name="Pearson M."/>
            <person name="Priest M."/>
            <person name="Roberts A."/>
            <person name="Saif S."/>
            <person name="Shea T."/>
            <person name="Sisk P."/>
            <person name="Sykes S."/>
            <person name="Wortman J."/>
            <person name="Nusbaum C."/>
            <person name="Birren B."/>
        </authorList>
    </citation>
    <scope>NUCLEOTIDE SEQUENCE [LARGE SCALE GENOMIC DNA]</scope>
    <source>
        <strain evidence="1 2">90A8</strain>
    </source>
</reference>